<evidence type="ECO:0000313" key="3">
    <source>
        <dbReference type="EMBL" id="WXA90622.1"/>
    </source>
</evidence>
<reference evidence="3 4" key="1">
    <citation type="submission" date="2021-12" db="EMBL/GenBank/DDBJ databases">
        <title>Discovery of the Pendulisporaceae a myxobacterial family with distinct sporulation behavior and unique specialized metabolism.</title>
        <authorList>
            <person name="Garcia R."/>
            <person name="Popoff A."/>
            <person name="Bader C.D."/>
            <person name="Loehr J."/>
            <person name="Walesch S."/>
            <person name="Walt C."/>
            <person name="Boldt J."/>
            <person name="Bunk B."/>
            <person name="Haeckl F.J.F.P.J."/>
            <person name="Gunesch A.P."/>
            <person name="Birkelbach J."/>
            <person name="Nuebel U."/>
            <person name="Pietschmann T."/>
            <person name="Bach T."/>
            <person name="Mueller R."/>
        </authorList>
    </citation>
    <scope>NUCLEOTIDE SEQUENCE [LARGE SCALE GENOMIC DNA]</scope>
    <source>
        <strain evidence="3 4">MSr12523</strain>
    </source>
</reference>
<proteinExistence type="predicted"/>
<dbReference type="PROSITE" id="PS51257">
    <property type="entry name" value="PROKAR_LIPOPROTEIN"/>
    <property type="match status" value="1"/>
</dbReference>
<dbReference type="InterPro" id="IPR045556">
    <property type="entry name" value="DUF6351"/>
</dbReference>
<keyword evidence="4" id="KW-1185">Reference proteome</keyword>
<evidence type="ECO:0000313" key="4">
    <source>
        <dbReference type="Proteomes" id="UP001379533"/>
    </source>
</evidence>
<dbReference type="Proteomes" id="UP001379533">
    <property type="component" value="Chromosome"/>
</dbReference>
<name>A0ABZ2K0C0_9BACT</name>
<dbReference type="EMBL" id="CP089982">
    <property type="protein sequence ID" value="WXA90622.1"/>
    <property type="molecule type" value="Genomic_DNA"/>
</dbReference>
<gene>
    <name evidence="3" type="ORF">LZC95_29735</name>
</gene>
<organism evidence="3 4">
    <name type="scientific">Pendulispora brunnea</name>
    <dbReference type="NCBI Taxonomy" id="2905690"/>
    <lineage>
        <taxon>Bacteria</taxon>
        <taxon>Pseudomonadati</taxon>
        <taxon>Myxococcota</taxon>
        <taxon>Myxococcia</taxon>
        <taxon>Myxococcales</taxon>
        <taxon>Sorangiineae</taxon>
        <taxon>Pendulisporaceae</taxon>
        <taxon>Pendulispora</taxon>
    </lineage>
</organism>
<dbReference type="RefSeq" id="WP_394841239.1">
    <property type="nucleotide sequence ID" value="NZ_CP089982.1"/>
</dbReference>
<evidence type="ECO:0000259" key="2">
    <source>
        <dbReference type="Pfam" id="PF19878"/>
    </source>
</evidence>
<evidence type="ECO:0000256" key="1">
    <source>
        <dbReference type="SAM" id="MobiDB-lite"/>
    </source>
</evidence>
<feature type="region of interest" description="Disordered" evidence="1">
    <location>
        <begin position="29"/>
        <end position="53"/>
    </location>
</feature>
<feature type="compositionally biased region" description="Basic and acidic residues" evidence="1">
    <location>
        <begin position="34"/>
        <end position="44"/>
    </location>
</feature>
<accession>A0ABZ2K0C0</accession>
<feature type="domain" description="DUF6351" evidence="2">
    <location>
        <begin position="74"/>
        <end position="750"/>
    </location>
</feature>
<sequence>MRVVEIRRGWIALGLFSLVACSPGDEPASVHMHGAREGLRHSSSNEEPETTSVEANFHDRATPPRAPGEFDLVTLSTLPDAVSDGDVLVGLRGLSAGDVYSVTRNGIDVTGAFQRVPGGDVQGLVAELAPGENRIAAEAVGPDGRRRAVLRVINHSITGPILSGPHQTPFVCRTREAGLGDPLDADCSIATQYEWFYRPKAGNKYLKLEDPYAPYPSDVTLVPGPGGTNVPLVVRVESSTINRGITRIAVLDDPHARGPAAPFQATRWNHRVYYAYGALCGVGYHQGVNRPETVLDGISGSPVFDFHSMVGVDQRLRKGDIVVHSTLSTFGVQCNPLVSIETTMMVKEHIAEKYGSIAAMIGTGGSGAAVQQYNAINNAPGLLNGALPIASLADVWSTMMTIADCGLLTHYYDTYAPNWEPMKRAHVEGHAPLLGIIPREGICKSWSAPELRSVLDPQRGCDPSVPEAMRYHPVNNPHGVRCTIQDTNVNLLGREPVTGFARRPLDNVGVQYGLAAFNMYLISAAEFLDLNRNIGGFDMDGRYVHERMAMSPEVESILYRTGMVIGRGSLSESPIVDMGLYLDQVPGASIHDAVRPFIVRNRLRSRVGLDGTQSIWRGNAVAPPEAYPILEQWLAPLSALPHGTDRARAIVAAKPAGATDRCVLLVSGTRTEMPENFDTGRGPCSAMYPVGYTPRMVAGMPASDDVVRCQLKPLVRSDYRATFTDAEFDELKAIFPNGVCDYSKRAAQDVEKSLAWPSIGGEAPHAPVGLSYRAARSMPVP</sequence>
<protein>
    <submittedName>
        <fullName evidence="3">DUF6351 family protein</fullName>
    </submittedName>
</protein>
<dbReference type="Pfam" id="PF19878">
    <property type="entry name" value="DUF6351"/>
    <property type="match status" value="1"/>
</dbReference>